<dbReference type="GO" id="GO:0003677">
    <property type="term" value="F:DNA binding"/>
    <property type="evidence" value="ECO:0007669"/>
    <property type="project" value="UniProtKB-KW"/>
</dbReference>
<accession>A0A4S4ALN4</accession>
<dbReference type="CDD" id="cd06170">
    <property type="entry name" value="LuxR_C_like"/>
    <property type="match status" value="1"/>
</dbReference>
<reference evidence="6 7" key="1">
    <citation type="submission" date="2019-04" db="EMBL/GenBank/DDBJ databases">
        <title>Azoarcus rhizosphaerae sp. nov. isolated from rhizosphere of Ficus religiosa.</title>
        <authorList>
            <person name="Lin S.-Y."/>
            <person name="Hameed A."/>
            <person name="Hsu Y.-H."/>
            <person name="Young C.-C."/>
        </authorList>
    </citation>
    <scope>NUCLEOTIDE SEQUENCE [LARGE SCALE GENOMIC DNA]</scope>
    <source>
        <strain evidence="6 7">CC-YHH848</strain>
    </source>
</reference>
<keyword evidence="2" id="KW-0238">DNA-binding</keyword>
<dbReference type="InterPro" id="IPR059106">
    <property type="entry name" value="WHD_MalT"/>
</dbReference>
<dbReference type="Pfam" id="PF00196">
    <property type="entry name" value="GerE"/>
    <property type="match status" value="1"/>
</dbReference>
<evidence type="ECO:0000256" key="1">
    <source>
        <dbReference type="ARBA" id="ARBA00023015"/>
    </source>
</evidence>
<dbReference type="GO" id="GO:0006355">
    <property type="term" value="P:regulation of DNA-templated transcription"/>
    <property type="evidence" value="ECO:0007669"/>
    <property type="project" value="InterPro"/>
</dbReference>
<dbReference type="PRINTS" id="PR00038">
    <property type="entry name" value="HTHLUXR"/>
</dbReference>
<dbReference type="Pfam" id="PF25873">
    <property type="entry name" value="WHD_MalT"/>
    <property type="match status" value="1"/>
</dbReference>
<keyword evidence="7" id="KW-1185">Reference proteome</keyword>
<evidence type="ECO:0000313" key="7">
    <source>
        <dbReference type="Proteomes" id="UP000307956"/>
    </source>
</evidence>
<feature type="domain" description="HTH luxR-type" evidence="5">
    <location>
        <begin position="847"/>
        <end position="912"/>
    </location>
</feature>
<dbReference type="EMBL" id="SSOD01000011">
    <property type="protein sequence ID" value="THF60352.1"/>
    <property type="molecule type" value="Genomic_DNA"/>
</dbReference>
<feature type="compositionally biased region" description="Basic and acidic residues" evidence="4">
    <location>
        <begin position="1"/>
        <end position="14"/>
    </location>
</feature>
<dbReference type="RefSeq" id="WP_136385653.1">
    <property type="nucleotide sequence ID" value="NZ_SSOD01000011.1"/>
</dbReference>
<dbReference type="SUPFAM" id="SSF52540">
    <property type="entry name" value="P-loop containing nucleoside triphosphate hydrolases"/>
    <property type="match status" value="1"/>
</dbReference>
<dbReference type="InterPro" id="IPR011990">
    <property type="entry name" value="TPR-like_helical_dom_sf"/>
</dbReference>
<dbReference type="Proteomes" id="UP000307956">
    <property type="component" value="Unassembled WGS sequence"/>
</dbReference>
<dbReference type="InterPro" id="IPR016032">
    <property type="entry name" value="Sig_transdc_resp-reg_C-effctor"/>
</dbReference>
<dbReference type="PROSITE" id="PS50043">
    <property type="entry name" value="HTH_LUXR_2"/>
    <property type="match status" value="1"/>
</dbReference>
<name>A0A4S4ALN4_9RHOO</name>
<evidence type="ECO:0000313" key="6">
    <source>
        <dbReference type="EMBL" id="THF60352.1"/>
    </source>
</evidence>
<dbReference type="SUPFAM" id="SSF46894">
    <property type="entry name" value="C-terminal effector domain of the bipartite response regulators"/>
    <property type="match status" value="1"/>
</dbReference>
<dbReference type="PANTHER" id="PTHR44688:SF16">
    <property type="entry name" value="DNA-BINDING TRANSCRIPTIONAL ACTIVATOR DEVR_DOSR"/>
    <property type="match status" value="1"/>
</dbReference>
<gene>
    <name evidence="6" type="ORF">E6O51_14190</name>
</gene>
<dbReference type="InterPro" id="IPR041617">
    <property type="entry name" value="TPR_MalT"/>
</dbReference>
<dbReference type="Gene3D" id="1.25.40.10">
    <property type="entry name" value="Tetratricopeptide repeat domain"/>
    <property type="match status" value="1"/>
</dbReference>
<dbReference type="Gene3D" id="1.10.10.10">
    <property type="entry name" value="Winged helix-like DNA-binding domain superfamily/Winged helix DNA-binding domain"/>
    <property type="match status" value="1"/>
</dbReference>
<feature type="region of interest" description="Disordered" evidence="4">
    <location>
        <begin position="1"/>
        <end position="26"/>
    </location>
</feature>
<evidence type="ECO:0000256" key="2">
    <source>
        <dbReference type="ARBA" id="ARBA00023125"/>
    </source>
</evidence>
<sequence>MIDSARDMRTDRHTNSARAVPGQGGSRVIASKLAPPVARSLVPRPQIHERLLNAETSPKLILISAPAGFGKTSLMAQHHALLQARGVRACWLTLDQADNDMERLMLHLGAALGSLDDLDGREAQSGISDPATVPSSDLPYRIATTRQAFAFFIDELEVLLNPAGLDFIRLLTTHLPPHGRFVIGSRTIPSLGLGRLRARGQLVEITAADLKLSFAETAALLRRNRQLTLSDEEVETLLQRTEGWPAAIQLASLSLASHHNPERFIAAFSSSNSDVTDYLAEDVFRHLPHDIRDFLLRTCILRELSPPLCDAVTGRKDSATMLERIERANLFVTQTDKRTREYRYHALFSGFLQQQLAALYPWVTPSLHGAASRWFSEAGRPIPAIEHALLSGDLPRSLELLATHADWMLREGRFSLLARWLKQIPLEELAPYPDLRIAFAWALTATRNLALAKEILDGFVDPSDAIRTWVVALRAYLLTMEDRPSECFALCRRELGPSNAGLTTQYASLNYFFAYWLVAADDFTDALRCLDESKRAYACVESAVGVAIAERVHGTMELVQGHLRDATMRLRRAYENSAQSREVSLSATVGVILARVLYERGELSGAERLLNECLALAKESGIPDILINGSITSARIAEARGDREQALELISDLENLGHHANLPRLVASAWLERARLATIDGELSLAATYLENADDKQLWGSMDGFTPDANDVDSLLTGRLRWRIHAGKADTAVVALKDHLKQALQANRHHRALKLRILLASALQVCGDFRGSMRTLTEALQFGAREGFISIFRDEGPQVLSMLATLRETAADQETELSGFMHRLLAPWETSSPTQAPHQPLPSAQAHAESFEGLTDREHQVLTILASGLSNQELAGKLFVSESTVKTHLARINTKLGVHNRTQAIAVARKLGVIQ</sequence>
<protein>
    <submittedName>
        <fullName evidence="6">LuxR family transcriptional regulator</fullName>
    </submittedName>
</protein>
<dbReference type="PANTHER" id="PTHR44688">
    <property type="entry name" value="DNA-BINDING TRANSCRIPTIONAL ACTIVATOR DEVR_DOSR"/>
    <property type="match status" value="1"/>
</dbReference>
<dbReference type="InterPro" id="IPR036388">
    <property type="entry name" value="WH-like_DNA-bd_sf"/>
</dbReference>
<dbReference type="SMART" id="SM00421">
    <property type="entry name" value="HTH_LUXR"/>
    <property type="match status" value="1"/>
</dbReference>
<proteinExistence type="predicted"/>
<dbReference type="Gene3D" id="3.40.50.300">
    <property type="entry name" value="P-loop containing nucleotide triphosphate hydrolases"/>
    <property type="match status" value="1"/>
</dbReference>
<dbReference type="AlphaFoldDB" id="A0A4S4ALN4"/>
<dbReference type="SUPFAM" id="SSF48452">
    <property type="entry name" value="TPR-like"/>
    <property type="match status" value="1"/>
</dbReference>
<comment type="caution">
    <text evidence="6">The sequence shown here is derived from an EMBL/GenBank/DDBJ whole genome shotgun (WGS) entry which is preliminary data.</text>
</comment>
<evidence type="ECO:0000256" key="3">
    <source>
        <dbReference type="ARBA" id="ARBA00023163"/>
    </source>
</evidence>
<dbReference type="InterPro" id="IPR000792">
    <property type="entry name" value="Tscrpt_reg_LuxR_C"/>
</dbReference>
<keyword evidence="3" id="KW-0804">Transcription</keyword>
<evidence type="ECO:0000256" key="4">
    <source>
        <dbReference type="SAM" id="MobiDB-lite"/>
    </source>
</evidence>
<organism evidence="6 7">
    <name type="scientific">Pseudothauera rhizosphaerae</name>
    <dbReference type="NCBI Taxonomy" id="2565932"/>
    <lineage>
        <taxon>Bacteria</taxon>
        <taxon>Pseudomonadati</taxon>
        <taxon>Pseudomonadota</taxon>
        <taxon>Betaproteobacteria</taxon>
        <taxon>Rhodocyclales</taxon>
        <taxon>Zoogloeaceae</taxon>
        <taxon>Pseudothauera</taxon>
    </lineage>
</organism>
<keyword evidence="1" id="KW-0805">Transcription regulation</keyword>
<dbReference type="Pfam" id="PF17874">
    <property type="entry name" value="TPR_MalT"/>
    <property type="match status" value="1"/>
</dbReference>
<dbReference type="InterPro" id="IPR027417">
    <property type="entry name" value="P-loop_NTPase"/>
</dbReference>
<dbReference type="OrthoDB" id="134985at2"/>
<evidence type="ECO:0000259" key="5">
    <source>
        <dbReference type="PROSITE" id="PS50043"/>
    </source>
</evidence>